<dbReference type="InterPro" id="IPR002611">
    <property type="entry name" value="IstB_ATP-bd"/>
</dbReference>
<dbReference type="GO" id="GO:0006260">
    <property type="term" value="P:DNA replication"/>
    <property type="evidence" value="ECO:0007669"/>
    <property type="project" value="TreeGrafter"/>
</dbReference>
<dbReference type="Pfam" id="PF01695">
    <property type="entry name" value="IstB_IS21"/>
    <property type="match status" value="1"/>
</dbReference>
<dbReference type="PANTHER" id="PTHR30050">
    <property type="entry name" value="CHROMOSOMAL REPLICATION INITIATOR PROTEIN DNAA"/>
    <property type="match status" value="1"/>
</dbReference>
<accession>A0A6I6CE50</accession>
<dbReference type="Proteomes" id="UP000424468">
    <property type="component" value="Chromosome"/>
</dbReference>
<dbReference type="Gene3D" id="3.40.50.300">
    <property type="entry name" value="P-loop containing nucleotide triphosphate hydrolases"/>
    <property type="match status" value="1"/>
</dbReference>
<organism evidence="2 3">
    <name type="scientific">Spiroplasma tabanidicola</name>
    <dbReference type="NCBI Taxonomy" id="324079"/>
    <lineage>
        <taxon>Bacteria</taxon>
        <taxon>Bacillati</taxon>
        <taxon>Mycoplasmatota</taxon>
        <taxon>Mollicutes</taxon>
        <taxon>Entomoplasmatales</taxon>
        <taxon>Spiroplasmataceae</taxon>
        <taxon>Spiroplasma</taxon>
    </lineage>
</organism>
<dbReference type="GO" id="GO:0005524">
    <property type="term" value="F:ATP binding"/>
    <property type="evidence" value="ECO:0007669"/>
    <property type="project" value="InterPro"/>
</dbReference>
<dbReference type="SUPFAM" id="SSF52540">
    <property type="entry name" value="P-loop containing nucleoside triphosphate hydrolases"/>
    <property type="match status" value="1"/>
</dbReference>
<sequence length="298" mass="34929">MSQDLDILKKNEELKKFIEKNNINDEVLETNYLVLSRFIEQLVYCYEKAPLSECKQLIQGLQPKLSYENKQIYISTTYCSHWQYENENYKLKENIVFADYDIYKNTQKISQFLKENINTLNPSIKYFLEKAKEILLNKNPQKGVYLCGSPGIGKTYLMKILANSFAFLDKKVILVTVNKLIKTVKETFNSSNSNDYNKFLELCTRVDVLILDDIGAELVSNWSKDDLLFGILNTRLENNKLTFFTSNFTLNQLEKLYLKNIPLNNDMIDIERIRTTRIIERIKGLAEQLSIKGENKRY</sequence>
<dbReference type="KEGG" id="stab:STABA_v1c08990"/>
<dbReference type="InterPro" id="IPR003593">
    <property type="entry name" value="AAA+_ATPase"/>
</dbReference>
<dbReference type="Pfam" id="PF07319">
    <property type="entry name" value="DnaI_N"/>
    <property type="match status" value="1"/>
</dbReference>
<reference evidence="2 3" key="1">
    <citation type="submission" date="2019-11" db="EMBL/GenBank/DDBJ databases">
        <title>Complete genome sequence of Spiroplasma tabanidicola TAUS-1 (DSM 22603).</title>
        <authorList>
            <person name="Huang C.-T."/>
            <person name="Lin Y.-C."/>
            <person name="Kuo C.-H."/>
        </authorList>
    </citation>
    <scope>NUCLEOTIDE SEQUENCE [LARGE SCALE GENOMIC DNA]</scope>
    <source>
        <strain evidence="2 3">TAUS-1</strain>
    </source>
</reference>
<dbReference type="RefSeq" id="WP_156007027.1">
    <property type="nucleotide sequence ID" value="NZ_CP046276.1"/>
</dbReference>
<keyword evidence="3" id="KW-1185">Reference proteome</keyword>
<dbReference type="EMBL" id="CP046276">
    <property type="protein sequence ID" value="QGS52254.1"/>
    <property type="molecule type" value="Genomic_DNA"/>
</dbReference>
<evidence type="ECO:0000259" key="1">
    <source>
        <dbReference type="SMART" id="SM00382"/>
    </source>
</evidence>
<dbReference type="CDD" id="cd00009">
    <property type="entry name" value="AAA"/>
    <property type="match status" value="1"/>
</dbReference>
<evidence type="ECO:0000313" key="2">
    <source>
        <dbReference type="EMBL" id="QGS52254.1"/>
    </source>
</evidence>
<dbReference type="AlphaFoldDB" id="A0A6I6CE50"/>
<dbReference type="PANTHER" id="PTHR30050:SF8">
    <property type="entry name" value="PRIMOSOMAL PROTEIN DNAI"/>
    <property type="match status" value="1"/>
</dbReference>
<name>A0A6I6CE50_9MOLU</name>
<gene>
    <name evidence="2" type="primary">dnaI</name>
    <name evidence="2" type="ORF">STABA_v1c08990</name>
</gene>
<dbReference type="InterPro" id="IPR027417">
    <property type="entry name" value="P-loop_NTPase"/>
</dbReference>
<dbReference type="OrthoDB" id="61127at2"/>
<proteinExistence type="predicted"/>
<evidence type="ECO:0000313" key="3">
    <source>
        <dbReference type="Proteomes" id="UP000424468"/>
    </source>
</evidence>
<dbReference type="InterPro" id="IPR009928">
    <property type="entry name" value="DnaI_N"/>
</dbReference>
<feature type="domain" description="AAA+ ATPase" evidence="1">
    <location>
        <begin position="140"/>
        <end position="283"/>
    </location>
</feature>
<dbReference type="SMART" id="SM00382">
    <property type="entry name" value="AAA"/>
    <property type="match status" value="1"/>
</dbReference>
<protein>
    <submittedName>
        <fullName evidence="2">Primosomal protein DnaI</fullName>
    </submittedName>
</protein>